<dbReference type="Proteomes" id="UP001222325">
    <property type="component" value="Unassembled WGS sequence"/>
</dbReference>
<dbReference type="Gene3D" id="3.40.250.10">
    <property type="entry name" value="Rhodanese-like domain"/>
    <property type="match status" value="1"/>
</dbReference>
<dbReference type="SUPFAM" id="SSF52821">
    <property type="entry name" value="Rhodanese/Cell cycle control phosphatase"/>
    <property type="match status" value="1"/>
</dbReference>
<keyword evidence="3" id="KW-1185">Reference proteome</keyword>
<protein>
    <submittedName>
        <fullName evidence="2">Tryptophan synthase beta subunit-like PLP-dependent enzyme</fullName>
    </submittedName>
</protein>
<sequence>MNIFSGKSALKDFYDPEKCPPLPLVELPNHPFENDGVQIFAKMLTMLPAANVNPLPALNMMLRLVEMNADTKRIIERSSGNTSISLAILSRIHGLGDVSAYVSNKDSEAKMQLLRFFVSSVLSLFGGPAPQATPGDRDGGIHAVINNINGAKAGCHPLQYTSAPDPEAHTMRWTGPQLHKQLPDMAVFAGLGTGTIPSVGTYLKSVNPDTVNVGVFTTPEDKVPGPCSIARPQLPTDIGLPKDGIDEAEFATSVDSYRTSIELCRQGLLIGPRSGSALVGLYHFLEKAKADGRLERLRGVDGKVKCQCAFICCDQPFQHIADYFKQLPPSVFPAIVNDELLEIDQYPYSSTWTITLEEGYRKLEASDPERATLLDLRDSVDFEAVRIIGSINMDLHCKNEPDPFTNPPVLRRQWLELDRRLDVDDPQLRPKLFGRVVVINSYNGHTAVVASSVLRKKGVEAYAVEGGFRFGIGFGCTLALSYGRPASPKGLSKGLVQVSRIDPESGKPNVFEYKRPAKSGIQICKQL</sequence>
<dbReference type="Gene3D" id="3.40.50.1100">
    <property type="match status" value="2"/>
</dbReference>
<dbReference type="InterPro" id="IPR036052">
    <property type="entry name" value="TrpB-like_PALP_sf"/>
</dbReference>
<gene>
    <name evidence="2" type="ORF">B0H15DRAFT_889564</name>
</gene>
<proteinExistence type="predicted"/>
<name>A0AAD6TXP3_9AGAR</name>
<dbReference type="SUPFAM" id="SSF53686">
    <property type="entry name" value="Tryptophan synthase beta subunit-like PLP-dependent enzymes"/>
    <property type="match status" value="1"/>
</dbReference>
<dbReference type="PROSITE" id="PS50206">
    <property type="entry name" value="RHODANESE_3"/>
    <property type="match status" value="1"/>
</dbReference>
<feature type="domain" description="Rhodanese" evidence="1">
    <location>
        <begin position="367"/>
        <end position="479"/>
    </location>
</feature>
<dbReference type="CDD" id="cd00158">
    <property type="entry name" value="RHOD"/>
    <property type="match status" value="1"/>
</dbReference>
<dbReference type="InterPro" id="IPR001926">
    <property type="entry name" value="TrpB-like_PALP"/>
</dbReference>
<reference evidence="2" key="1">
    <citation type="submission" date="2023-03" db="EMBL/GenBank/DDBJ databases">
        <title>Massive genome expansion in bonnet fungi (Mycena s.s.) driven by repeated elements and novel gene families across ecological guilds.</title>
        <authorList>
            <consortium name="Lawrence Berkeley National Laboratory"/>
            <person name="Harder C.B."/>
            <person name="Miyauchi S."/>
            <person name="Viragh M."/>
            <person name="Kuo A."/>
            <person name="Thoen E."/>
            <person name="Andreopoulos B."/>
            <person name="Lu D."/>
            <person name="Skrede I."/>
            <person name="Drula E."/>
            <person name="Henrissat B."/>
            <person name="Morin E."/>
            <person name="Kohler A."/>
            <person name="Barry K."/>
            <person name="LaButti K."/>
            <person name="Morin E."/>
            <person name="Salamov A."/>
            <person name="Lipzen A."/>
            <person name="Mereny Z."/>
            <person name="Hegedus B."/>
            <person name="Baldrian P."/>
            <person name="Stursova M."/>
            <person name="Weitz H."/>
            <person name="Taylor A."/>
            <person name="Grigoriev I.V."/>
            <person name="Nagy L.G."/>
            <person name="Martin F."/>
            <person name="Kauserud H."/>
        </authorList>
    </citation>
    <scope>NUCLEOTIDE SEQUENCE</scope>
    <source>
        <strain evidence="2">CBHHK173m</strain>
    </source>
</reference>
<dbReference type="EMBL" id="JARJCN010000043">
    <property type="protein sequence ID" value="KAJ7082901.1"/>
    <property type="molecule type" value="Genomic_DNA"/>
</dbReference>
<dbReference type="InterPro" id="IPR050214">
    <property type="entry name" value="Cys_Synth/Cystath_Beta-Synth"/>
</dbReference>
<organism evidence="2 3">
    <name type="scientific">Mycena belliarum</name>
    <dbReference type="NCBI Taxonomy" id="1033014"/>
    <lineage>
        <taxon>Eukaryota</taxon>
        <taxon>Fungi</taxon>
        <taxon>Dikarya</taxon>
        <taxon>Basidiomycota</taxon>
        <taxon>Agaricomycotina</taxon>
        <taxon>Agaricomycetes</taxon>
        <taxon>Agaricomycetidae</taxon>
        <taxon>Agaricales</taxon>
        <taxon>Marasmiineae</taxon>
        <taxon>Mycenaceae</taxon>
        <taxon>Mycena</taxon>
    </lineage>
</organism>
<comment type="caution">
    <text evidence="2">The sequence shown here is derived from an EMBL/GenBank/DDBJ whole genome shotgun (WGS) entry which is preliminary data.</text>
</comment>
<evidence type="ECO:0000313" key="2">
    <source>
        <dbReference type="EMBL" id="KAJ7082901.1"/>
    </source>
</evidence>
<dbReference type="AlphaFoldDB" id="A0AAD6TXP3"/>
<dbReference type="Pfam" id="PF00291">
    <property type="entry name" value="PALP"/>
    <property type="match status" value="1"/>
</dbReference>
<dbReference type="InterPro" id="IPR036873">
    <property type="entry name" value="Rhodanese-like_dom_sf"/>
</dbReference>
<accession>A0AAD6TXP3</accession>
<dbReference type="InterPro" id="IPR001763">
    <property type="entry name" value="Rhodanese-like_dom"/>
</dbReference>
<evidence type="ECO:0000259" key="1">
    <source>
        <dbReference type="PROSITE" id="PS50206"/>
    </source>
</evidence>
<evidence type="ECO:0000313" key="3">
    <source>
        <dbReference type="Proteomes" id="UP001222325"/>
    </source>
</evidence>
<dbReference type="Pfam" id="PF00581">
    <property type="entry name" value="Rhodanese"/>
    <property type="match status" value="1"/>
</dbReference>
<dbReference type="PANTHER" id="PTHR10314">
    <property type="entry name" value="CYSTATHIONINE BETA-SYNTHASE"/>
    <property type="match status" value="1"/>
</dbReference>